<evidence type="ECO:0000313" key="2">
    <source>
        <dbReference type="Proteomes" id="UP000553034"/>
    </source>
</evidence>
<reference evidence="1 2" key="1">
    <citation type="submission" date="2020-08" db="EMBL/GenBank/DDBJ databases">
        <title>Genomic Encyclopedia of Type Strains, Phase IV (KMG-IV): sequencing the most valuable type-strain genomes for metagenomic binning, comparative biology and taxonomic classification.</title>
        <authorList>
            <person name="Goeker M."/>
        </authorList>
    </citation>
    <scope>NUCLEOTIDE SEQUENCE [LARGE SCALE GENOMIC DNA]</scope>
    <source>
        <strain evidence="1 2">DSM 29568</strain>
    </source>
</reference>
<dbReference type="AlphaFoldDB" id="A0A840ESS8"/>
<protein>
    <recommendedName>
        <fullName evidence="3">Lipoprotein</fullName>
    </recommendedName>
</protein>
<comment type="caution">
    <text evidence="1">The sequence shown here is derived from an EMBL/GenBank/DDBJ whole genome shotgun (WGS) entry which is preliminary data.</text>
</comment>
<proteinExistence type="predicted"/>
<dbReference type="PROSITE" id="PS51257">
    <property type="entry name" value="PROKAR_LIPOPROTEIN"/>
    <property type="match status" value="1"/>
</dbReference>
<dbReference type="RefSeq" id="WP_183475630.1">
    <property type="nucleotide sequence ID" value="NZ_JACIFO010000001.1"/>
</dbReference>
<evidence type="ECO:0008006" key="3">
    <source>
        <dbReference type="Google" id="ProtNLM"/>
    </source>
</evidence>
<name>A0A840ESS8_9FLAO</name>
<gene>
    <name evidence="1" type="ORF">GGR32_000259</name>
</gene>
<organism evidence="1 2">
    <name type="scientific">Mesonia hippocampi</name>
    <dbReference type="NCBI Taxonomy" id="1628250"/>
    <lineage>
        <taxon>Bacteria</taxon>
        <taxon>Pseudomonadati</taxon>
        <taxon>Bacteroidota</taxon>
        <taxon>Flavobacteriia</taxon>
        <taxon>Flavobacteriales</taxon>
        <taxon>Flavobacteriaceae</taxon>
        <taxon>Mesonia</taxon>
    </lineage>
</organism>
<dbReference type="EMBL" id="JACIFO010000001">
    <property type="protein sequence ID" value="MBB4117987.1"/>
    <property type="molecule type" value="Genomic_DNA"/>
</dbReference>
<keyword evidence="2" id="KW-1185">Reference proteome</keyword>
<sequence>MQKLAHQILLISILFVFTACGTYQPKNVVLTTTKSKNYINPYFSDITQDYVYKTSIEVFGNKLGGVFVIKKIDNQKHRVVLTTNFGNKLIDFEVSPTAFTVNFIIEALENKRLLKILETDFRLLLYPSYLVDKTFTGENQVVYAGKQNKGTVFLHINKTKNFLYKLSFTKKSKEKITFEFEEEKDTFVGKLIISHHNLPILIKMIKI</sequence>
<accession>A0A840ESS8</accession>
<evidence type="ECO:0000313" key="1">
    <source>
        <dbReference type="EMBL" id="MBB4117987.1"/>
    </source>
</evidence>
<dbReference type="Proteomes" id="UP000553034">
    <property type="component" value="Unassembled WGS sequence"/>
</dbReference>